<keyword evidence="3" id="KW-1185">Reference proteome</keyword>
<name>A0ABS3W1X2_MICEH</name>
<comment type="caution">
    <text evidence="2">The sequence shown here is derived from an EMBL/GenBank/DDBJ whole genome shotgun (WGS) entry which is preliminary data.</text>
</comment>
<protein>
    <recommendedName>
        <fullName evidence="4">Integron gene cassette protein</fullName>
    </recommendedName>
</protein>
<keyword evidence="1" id="KW-0472">Membrane</keyword>
<feature type="transmembrane region" description="Helical" evidence="1">
    <location>
        <begin position="12"/>
        <end position="32"/>
    </location>
</feature>
<feature type="non-terminal residue" evidence="2">
    <location>
        <position position="1"/>
    </location>
</feature>
<dbReference type="Proteomes" id="UP000823521">
    <property type="component" value="Unassembled WGS sequence"/>
</dbReference>
<sequence>RRRRGFPIGLTLALVVAFGLVACCGGFAWFGYLKPKREVAHRQEIFRDLRVPEGFTRGEPEIREGTGTLVVVYYLTCEKGVCPVTPAERIHTWLTAAGLANTTMQDVGRCLADKPDHDQSCTWTWVVEGCEVEAYLLKGTEPGEIENRQIMVHTSIHRCDR</sequence>
<gene>
    <name evidence="2" type="ORF">GSF22_33065</name>
</gene>
<dbReference type="EMBL" id="WVUH01000598">
    <property type="protein sequence ID" value="MBO4210789.1"/>
    <property type="molecule type" value="Genomic_DNA"/>
</dbReference>
<proteinExistence type="predicted"/>
<evidence type="ECO:0000313" key="3">
    <source>
        <dbReference type="Proteomes" id="UP000823521"/>
    </source>
</evidence>
<dbReference type="RefSeq" id="WP_208817852.1">
    <property type="nucleotide sequence ID" value="NZ_WVUH01000598.1"/>
</dbReference>
<evidence type="ECO:0008006" key="4">
    <source>
        <dbReference type="Google" id="ProtNLM"/>
    </source>
</evidence>
<organism evidence="2 3">
    <name type="scientific">Micromonospora echinofusca</name>
    <dbReference type="NCBI Taxonomy" id="47858"/>
    <lineage>
        <taxon>Bacteria</taxon>
        <taxon>Bacillati</taxon>
        <taxon>Actinomycetota</taxon>
        <taxon>Actinomycetes</taxon>
        <taxon>Micromonosporales</taxon>
        <taxon>Micromonosporaceae</taxon>
        <taxon>Micromonospora</taxon>
    </lineage>
</organism>
<reference evidence="2 3" key="1">
    <citation type="submission" date="2019-12" db="EMBL/GenBank/DDBJ databases">
        <title>Whole genome sequencing of endophytic Actinobacterium Micromonospora sp. MPMI6T.</title>
        <authorList>
            <person name="Evv R."/>
            <person name="Podile A.R."/>
        </authorList>
    </citation>
    <scope>NUCLEOTIDE SEQUENCE [LARGE SCALE GENOMIC DNA]</scope>
    <source>
        <strain evidence="2 3">MPMI6</strain>
    </source>
</reference>
<evidence type="ECO:0000256" key="1">
    <source>
        <dbReference type="SAM" id="Phobius"/>
    </source>
</evidence>
<evidence type="ECO:0000313" key="2">
    <source>
        <dbReference type="EMBL" id="MBO4210789.1"/>
    </source>
</evidence>
<keyword evidence="1" id="KW-1133">Transmembrane helix</keyword>
<accession>A0ABS3W1X2</accession>
<keyword evidence="1" id="KW-0812">Transmembrane</keyword>